<dbReference type="InterPro" id="IPR046347">
    <property type="entry name" value="bZIP_sf"/>
</dbReference>
<dbReference type="PROSITE" id="PS00036">
    <property type="entry name" value="BZIP_BASIC"/>
    <property type="match status" value="1"/>
</dbReference>
<dbReference type="EMBL" id="LFMY01000007">
    <property type="protein sequence ID" value="OKL59565.1"/>
    <property type="molecule type" value="Genomic_DNA"/>
</dbReference>
<dbReference type="InterPro" id="IPR004827">
    <property type="entry name" value="bZIP"/>
</dbReference>
<feature type="compositionally biased region" description="Basic residues" evidence="1">
    <location>
        <begin position="351"/>
        <end position="360"/>
    </location>
</feature>
<feature type="domain" description="BZIP" evidence="2">
    <location>
        <begin position="237"/>
        <end position="251"/>
    </location>
</feature>
<dbReference type="GO" id="GO:0003700">
    <property type="term" value="F:DNA-binding transcription factor activity"/>
    <property type="evidence" value="ECO:0007669"/>
    <property type="project" value="InterPro"/>
</dbReference>
<organism evidence="3 4">
    <name type="scientific">Talaromyces atroroseus</name>
    <dbReference type="NCBI Taxonomy" id="1441469"/>
    <lineage>
        <taxon>Eukaryota</taxon>
        <taxon>Fungi</taxon>
        <taxon>Dikarya</taxon>
        <taxon>Ascomycota</taxon>
        <taxon>Pezizomycotina</taxon>
        <taxon>Eurotiomycetes</taxon>
        <taxon>Eurotiomycetidae</taxon>
        <taxon>Eurotiales</taxon>
        <taxon>Trichocomaceae</taxon>
        <taxon>Talaromyces</taxon>
        <taxon>Talaromyces sect. Trachyspermi</taxon>
    </lineage>
</organism>
<dbReference type="AlphaFoldDB" id="A0A225AYM2"/>
<feature type="compositionally biased region" description="Polar residues" evidence="1">
    <location>
        <begin position="162"/>
        <end position="171"/>
    </location>
</feature>
<feature type="region of interest" description="Disordered" evidence="1">
    <location>
        <begin position="285"/>
        <end position="360"/>
    </location>
</feature>
<feature type="region of interest" description="Disordered" evidence="1">
    <location>
        <begin position="162"/>
        <end position="228"/>
    </location>
</feature>
<dbReference type="RefSeq" id="XP_020119686.1">
    <property type="nucleotide sequence ID" value="XM_020267713.1"/>
</dbReference>
<evidence type="ECO:0000313" key="3">
    <source>
        <dbReference type="EMBL" id="OKL59565.1"/>
    </source>
</evidence>
<protein>
    <recommendedName>
        <fullName evidence="2">BZIP domain-containing protein</fullName>
    </recommendedName>
</protein>
<feature type="compositionally biased region" description="Basic and acidic residues" evidence="1">
    <location>
        <begin position="312"/>
        <end position="330"/>
    </location>
</feature>
<sequence>MSSFPLSSLSPIAHRSIISITQTSSPNIASKVMSSAMSSSASGDMFRSYESRIQYDSPPRSCAPTPHIAPASMSSSFSVLHSLEIPDLWLPAANPMSHHDTHSSTNLLPAFPSWNTPLLEAKPIDNSTLDFHELVLPETGAANVDFSMTGLMNATIETNLHHTSAAPSNDHPNLLLDDAHRSTPSAAPREHSPSHRLCHQRAPSPKQCSRWKESAERPIWSDASSSQEEEEERLLERRRRNKFAAQRLRQRKMDQLGSLESRIYDQQWHPLPFIKSSNVLAAKKSLKDKSDIEDDDEEVVEDAKEEDEEELDSKKDKYVKVPKAKGDAKGKAAKAKKTKGDDNEEDEKANKGRKGKAKAK</sequence>
<comment type="caution">
    <text evidence="3">The sequence shown here is derived from an EMBL/GenBank/DDBJ whole genome shotgun (WGS) entry which is preliminary data.</text>
</comment>
<reference evidence="3 4" key="1">
    <citation type="submission" date="2015-06" db="EMBL/GenBank/DDBJ databases">
        <title>Talaromyces atroroseus IBT 11181 draft genome.</title>
        <authorList>
            <person name="Rasmussen K.B."/>
            <person name="Rasmussen S."/>
            <person name="Petersen B."/>
            <person name="Sicheritz-Ponten T."/>
            <person name="Mortensen U.H."/>
            <person name="Thrane U."/>
        </authorList>
    </citation>
    <scope>NUCLEOTIDE SEQUENCE [LARGE SCALE GENOMIC DNA]</scope>
    <source>
        <strain evidence="3 4">IBT 11181</strain>
    </source>
</reference>
<name>A0A225AYM2_TALAT</name>
<evidence type="ECO:0000256" key="1">
    <source>
        <dbReference type="SAM" id="MobiDB-lite"/>
    </source>
</evidence>
<dbReference type="SUPFAM" id="SSF57959">
    <property type="entry name" value="Leucine zipper domain"/>
    <property type="match status" value="1"/>
</dbReference>
<proteinExistence type="predicted"/>
<evidence type="ECO:0000259" key="2">
    <source>
        <dbReference type="PROSITE" id="PS00036"/>
    </source>
</evidence>
<evidence type="ECO:0000313" key="4">
    <source>
        <dbReference type="Proteomes" id="UP000214365"/>
    </source>
</evidence>
<dbReference type="STRING" id="1441469.A0A225AYM2"/>
<gene>
    <name evidence="3" type="ORF">UA08_05026</name>
</gene>
<dbReference type="GeneID" id="31004782"/>
<keyword evidence="4" id="KW-1185">Reference proteome</keyword>
<dbReference type="Gene3D" id="1.20.5.170">
    <property type="match status" value="1"/>
</dbReference>
<feature type="compositionally biased region" description="Acidic residues" evidence="1">
    <location>
        <begin position="291"/>
        <end position="311"/>
    </location>
</feature>
<accession>A0A225AYM2</accession>
<dbReference type="Proteomes" id="UP000214365">
    <property type="component" value="Unassembled WGS sequence"/>
</dbReference>